<keyword evidence="2" id="KW-1185">Reference proteome</keyword>
<organism evidence="1 2">
    <name type="scientific">Aduncisulcus paluster</name>
    <dbReference type="NCBI Taxonomy" id="2918883"/>
    <lineage>
        <taxon>Eukaryota</taxon>
        <taxon>Metamonada</taxon>
        <taxon>Carpediemonas-like organisms</taxon>
        <taxon>Aduncisulcus</taxon>
    </lineage>
</organism>
<sequence length="123" mass="13625">MIGQNRKYANPTQMAKACGVAPNQIIRYIKKERGKHIQVLAKVLDEVGAHIVFPEDKTSINHNFLTPQKALARAERDGEKLKVDVEAQGKLAFNIDWMAGKGNPDSMKLLTVTGNAMAPRIED</sequence>
<reference evidence="1" key="1">
    <citation type="submission" date="2022-03" db="EMBL/GenBank/DDBJ databases">
        <title>Draft genome sequence of Aduncisulcus paluster, a free-living microaerophilic Fornicata.</title>
        <authorList>
            <person name="Yuyama I."/>
            <person name="Kume K."/>
            <person name="Tamura T."/>
            <person name="Inagaki Y."/>
            <person name="Hashimoto T."/>
        </authorList>
    </citation>
    <scope>NUCLEOTIDE SEQUENCE</scope>
    <source>
        <strain evidence="1">NY0171</strain>
    </source>
</reference>
<comment type="caution">
    <text evidence="1">The sequence shown here is derived from an EMBL/GenBank/DDBJ whole genome shotgun (WGS) entry which is preliminary data.</text>
</comment>
<gene>
    <name evidence="1" type="ORF">ADUPG1_001455</name>
</gene>
<protein>
    <submittedName>
        <fullName evidence="1">S24 family peptidase</fullName>
    </submittedName>
</protein>
<dbReference type="EMBL" id="BQXS01001205">
    <property type="protein sequence ID" value="GKT30264.1"/>
    <property type="molecule type" value="Genomic_DNA"/>
</dbReference>
<dbReference type="Proteomes" id="UP001057375">
    <property type="component" value="Unassembled WGS sequence"/>
</dbReference>
<name>A0ABQ5KFT7_9EUKA</name>
<accession>A0ABQ5KFT7</accession>
<evidence type="ECO:0000313" key="1">
    <source>
        <dbReference type="EMBL" id="GKT30264.1"/>
    </source>
</evidence>
<proteinExistence type="predicted"/>
<feature type="non-terminal residue" evidence="1">
    <location>
        <position position="123"/>
    </location>
</feature>
<evidence type="ECO:0000313" key="2">
    <source>
        <dbReference type="Proteomes" id="UP001057375"/>
    </source>
</evidence>